<dbReference type="KEGG" id="mcab:HXZ27_06920"/>
<dbReference type="InterPro" id="IPR011009">
    <property type="entry name" value="Kinase-like_dom_sf"/>
</dbReference>
<keyword evidence="2" id="KW-0723">Serine/threonine-protein kinase</keyword>
<keyword evidence="6" id="KW-0067">ATP-binding</keyword>
<evidence type="ECO:0000313" key="8">
    <source>
        <dbReference type="EMBL" id="QLD23980.1"/>
    </source>
</evidence>
<proteinExistence type="predicted"/>
<protein>
    <recommendedName>
        <fullName evidence="1">non-specific serine/threonine protein kinase</fullName>
        <ecNumber evidence="1">2.7.11.1</ecNumber>
    </recommendedName>
</protein>
<dbReference type="Gene3D" id="1.10.510.10">
    <property type="entry name" value="Transferase(Phosphotransferase) domain 1"/>
    <property type="match status" value="1"/>
</dbReference>
<dbReference type="SMART" id="SM00220">
    <property type="entry name" value="S_TKc"/>
    <property type="match status" value="1"/>
</dbReference>
<evidence type="ECO:0000256" key="1">
    <source>
        <dbReference type="ARBA" id="ARBA00012513"/>
    </source>
</evidence>
<dbReference type="SUPFAM" id="SSF52129">
    <property type="entry name" value="Caspase-like"/>
    <property type="match status" value="1"/>
</dbReference>
<dbReference type="Pfam" id="PF00069">
    <property type="entry name" value="Pkinase"/>
    <property type="match status" value="1"/>
</dbReference>
<dbReference type="Pfam" id="PF00656">
    <property type="entry name" value="Peptidase_C14"/>
    <property type="match status" value="1"/>
</dbReference>
<keyword evidence="4" id="KW-0547">Nucleotide-binding</keyword>
<feature type="domain" description="Protein kinase" evidence="7">
    <location>
        <begin position="342"/>
        <end position="597"/>
    </location>
</feature>
<dbReference type="InterPro" id="IPR000719">
    <property type="entry name" value="Prot_kinase_dom"/>
</dbReference>
<dbReference type="Proteomes" id="UP000509335">
    <property type="component" value="Chromosome"/>
</dbReference>
<dbReference type="InterPro" id="IPR008271">
    <property type="entry name" value="Ser/Thr_kinase_AS"/>
</dbReference>
<evidence type="ECO:0000313" key="9">
    <source>
        <dbReference type="Proteomes" id="UP000509335"/>
    </source>
</evidence>
<dbReference type="AlphaFoldDB" id="A0A7H8XGZ5"/>
<dbReference type="PROSITE" id="PS00108">
    <property type="entry name" value="PROTEIN_KINASE_ST"/>
    <property type="match status" value="1"/>
</dbReference>
<evidence type="ECO:0000256" key="5">
    <source>
        <dbReference type="ARBA" id="ARBA00022777"/>
    </source>
</evidence>
<dbReference type="GO" id="GO:0005524">
    <property type="term" value="F:ATP binding"/>
    <property type="evidence" value="ECO:0007669"/>
    <property type="project" value="UniProtKB-KW"/>
</dbReference>
<sequence>MGQRKALVVGINDYSGRWSPLSCCLNDASQVAGLLEMEEYGFEVTVLTDAEATRGRILRWAAEARSSMPESLLFYFSGHGTVTDLGAFLVTFDNAEYDEGIEIQKVIRLLAGESDSRHDTLVFLDCCHSGAGIRPDGTVEMRRPMLNDDIRTAVNVDRGVAVIGAALSSQQAWEEQNFGHGIFTYYLLQGLYGEAADHDGCVTVHSLYEVISRNMGQRGGSREQQKPVFGGHIPGRLVLAAGLTPNLPPPPPEQDYLLIEREAQSFLDQFLRFKMGYDSEGWRREGYDLACRRLESIYEWFERKAVMPGVASRLAFRRCRETLNRYRTELALVESGMVIKEGILERQLGSGGFGSVWQVRDPETGKSVAYKIYHAQEMDNPEKIQRFATGYEAMTLLKHNSIVKVHRFSTCPIGFVMDYIEGQNIRDLKPHSFLEPDELIDLLIGVANAVVHAHQNSVIHRDIKPENIVCLTGPDGRQHPYLTDFDLAWFTTRTQNATKSGLGVIYYAAPEQYSAFDPKIVSAKTPALDVFSFGQLMYFCFMGRDPDPVRLGGNLAEIQRKFHSSVSGEVVRQIGALYKDATEWASAERIQSFEEVIGRLLLIKDELSHTHSDKTLERATFLAELIYKLTNDPRVPSKPAFTSLTGNWEVSFSWSEKLFRQAMHPSLTVQFHPNGKIGFENMANEKMRRILNERVDAALAPHKPYALRHKGRKGAFEVYVEYTPVVVARSGLEPIRLTIRSVLAALERS</sequence>
<dbReference type="InterPro" id="IPR011600">
    <property type="entry name" value="Pept_C14_caspase"/>
</dbReference>
<dbReference type="Gene3D" id="3.40.50.1460">
    <property type="match status" value="1"/>
</dbReference>
<dbReference type="EC" id="2.7.11.1" evidence="1"/>
<dbReference type="CDD" id="cd14014">
    <property type="entry name" value="STKc_PknB_like"/>
    <property type="match status" value="1"/>
</dbReference>
<dbReference type="GO" id="GO:0004674">
    <property type="term" value="F:protein serine/threonine kinase activity"/>
    <property type="evidence" value="ECO:0007669"/>
    <property type="project" value="UniProtKB-KW"/>
</dbReference>
<reference evidence="8 9" key="1">
    <citation type="submission" date="2020-07" db="EMBL/GenBank/DDBJ databases">
        <title>A bifunctional nitrone conjugated secondary metabolite targeting the ribosome.</title>
        <authorList>
            <person name="Limbrick E.M."/>
            <person name="Graf M."/>
            <person name="Derewacz D.K."/>
            <person name="Nguyen F."/>
            <person name="Spraggins J.M."/>
            <person name="Wieland M."/>
            <person name="Ynigez-Gutierrez A.E."/>
            <person name="Reisman B.J."/>
            <person name="Zinshteyn B."/>
            <person name="McCulloch K."/>
            <person name="Iverson T.M."/>
            <person name="Green R."/>
            <person name="Wilson D.N."/>
            <person name="Bachmann B.O."/>
        </authorList>
    </citation>
    <scope>NUCLEOTIDE SEQUENCE [LARGE SCALE GENOMIC DNA]</scope>
    <source>
        <strain evidence="9">aurantiaca</strain>
    </source>
</reference>
<dbReference type="GO" id="GO:0006508">
    <property type="term" value="P:proteolysis"/>
    <property type="evidence" value="ECO:0007669"/>
    <property type="project" value="InterPro"/>
</dbReference>
<name>A0A7H8XGZ5_9ACTN</name>
<evidence type="ECO:0000256" key="6">
    <source>
        <dbReference type="ARBA" id="ARBA00022840"/>
    </source>
</evidence>
<dbReference type="SUPFAM" id="SSF56112">
    <property type="entry name" value="Protein kinase-like (PK-like)"/>
    <property type="match status" value="1"/>
</dbReference>
<dbReference type="GO" id="GO:0004197">
    <property type="term" value="F:cysteine-type endopeptidase activity"/>
    <property type="evidence" value="ECO:0007669"/>
    <property type="project" value="InterPro"/>
</dbReference>
<dbReference type="EMBL" id="CP058322">
    <property type="protein sequence ID" value="QLD23980.1"/>
    <property type="molecule type" value="Genomic_DNA"/>
</dbReference>
<dbReference type="InterPro" id="IPR029030">
    <property type="entry name" value="Caspase-like_dom_sf"/>
</dbReference>
<evidence type="ECO:0000259" key="7">
    <source>
        <dbReference type="PROSITE" id="PS50011"/>
    </source>
</evidence>
<accession>A0A7H8XGZ5</accession>
<dbReference type="PANTHER" id="PTHR43289:SF6">
    <property type="entry name" value="SERINE_THREONINE-PROTEIN KINASE NEKL-3"/>
    <property type="match status" value="1"/>
</dbReference>
<keyword evidence="5" id="KW-0418">Kinase</keyword>
<dbReference type="PROSITE" id="PS50011">
    <property type="entry name" value="PROTEIN_KINASE_DOM"/>
    <property type="match status" value="1"/>
</dbReference>
<dbReference type="PANTHER" id="PTHR43289">
    <property type="entry name" value="MITOGEN-ACTIVATED PROTEIN KINASE KINASE KINASE 20-RELATED"/>
    <property type="match status" value="1"/>
</dbReference>
<organism evidence="8 9">
    <name type="scientific">Micromonospora carbonacea</name>
    <dbReference type="NCBI Taxonomy" id="47853"/>
    <lineage>
        <taxon>Bacteria</taxon>
        <taxon>Bacillati</taxon>
        <taxon>Actinomycetota</taxon>
        <taxon>Actinomycetes</taxon>
        <taxon>Micromonosporales</taxon>
        <taxon>Micromonosporaceae</taxon>
        <taxon>Micromonospora</taxon>
    </lineage>
</organism>
<gene>
    <name evidence="8" type="ORF">HXZ27_06920</name>
</gene>
<evidence type="ECO:0000256" key="3">
    <source>
        <dbReference type="ARBA" id="ARBA00022679"/>
    </source>
</evidence>
<keyword evidence="3" id="KW-0808">Transferase</keyword>
<evidence type="ECO:0000256" key="4">
    <source>
        <dbReference type="ARBA" id="ARBA00022741"/>
    </source>
</evidence>
<evidence type="ECO:0000256" key="2">
    <source>
        <dbReference type="ARBA" id="ARBA00022527"/>
    </source>
</evidence>